<dbReference type="InterPro" id="IPR011053">
    <property type="entry name" value="Single_hybrid_motif"/>
</dbReference>
<organism evidence="2 3">
    <name type="scientific">Cyclotella atomus</name>
    <dbReference type="NCBI Taxonomy" id="382360"/>
    <lineage>
        <taxon>Eukaryota</taxon>
        <taxon>Sar</taxon>
        <taxon>Stramenopiles</taxon>
        <taxon>Ochrophyta</taxon>
        <taxon>Bacillariophyta</taxon>
        <taxon>Coscinodiscophyceae</taxon>
        <taxon>Thalassiosirophycidae</taxon>
        <taxon>Stephanodiscales</taxon>
        <taxon>Stephanodiscaceae</taxon>
        <taxon>Cyclotella</taxon>
    </lineage>
</organism>
<dbReference type="Gene3D" id="2.40.50.100">
    <property type="match status" value="1"/>
</dbReference>
<accession>A0ABD3N041</accession>
<dbReference type="SUPFAM" id="SSF51230">
    <property type="entry name" value="Single hybrid motif"/>
    <property type="match status" value="1"/>
</dbReference>
<gene>
    <name evidence="2" type="ORF">ACHAWO_006123</name>
</gene>
<evidence type="ECO:0000259" key="1">
    <source>
        <dbReference type="Pfam" id="PF00364"/>
    </source>
</evidence>
<dbReference type="CDD" id="cd06849">
    <property type="entry name" value="lipoyl_domain"/>
    <property type="match status" value="1"/>
</dbReference>
<comment type="caution">
    <text evidence="2">The sequence shown here is derived from an EMBL/GenBank/DDBJ whole genome shotgun (WGS) entry which is preliminary data.</text>
</comment>
<name>A0ABD3N041_9STRA</name>
<dbReference type="Proteomes" id="UP001530400">
    <property type="component" value="Unassembled WGS sequence"/>
</dbReference>
<dbReference type="Pfam" id="PF00364">
    <property type="entry name" value="Biotin_lipoyl"/>
    <property type="match status" value="1"/>
</dbReference>
<dbReference type="InterPro" id="IPR000089">
    <property type="entry name" value="Biotin_lipoyl"/>
</dbReference>
<keyword evidence="3" id="KW-1185">Reference proteome</keyword>
<dbReference type="EMBL" id="JALLPJ020001391">
    <property type="protein sequence ID" value="KAL3766095.1"/>
    <property type="molecule type" value="Genomic_DNA"/>
</dbReference>
<dbReference type="AlphaFoldDB" id="A0ABD3N041"/>
<feature type="domain" description="Lipoyl-binding" evidence="1">
    <location>
        <begin position="64"/>
        <end position="137"/>
    </location>
</feature>
<evidence type="ECO:0000313" key="3">
    <source>
        <dbReference type="Proteomes" id="UP001530400"/>
    </source>
</evidence>
<reference evidence="2 3" key="1">
    <citation type="submission" date="2024-10" db="EMBL/GenBank/DDBJ databases">
        <title>Updated reference genomes for cyclostephanoid diatoms.</title>
        <authorList>
            <person name="Roberts W.R."/>
            <person name="Alverson A.J."/>
        </authorList>
    </citation>
    <scope>NUCLEOTIDE SEQUENCE [LARGE SCALE GENOMIC DNA]</scope>
    <source>
        <strain evidence="2 3">AJA010-31</strain>
    </source>
</reference>
<sequence>MISQLARIGIRRVLFKTVQESLPCSSGMLSLVRSELEHHRYFSGLNGDGKNGVDASKFTHEVKVIMPDVAEGADMKGKIEKWYKQKGDLIKRDDVLCDIETEMFTFGLSTDDSYDSIMGDILVPENSEPVAAGTVICTTFNEGHGDD</sequence>
<evidence type="ECO:0000313" key="2">
    <source>
        <dbReference type="EMBL" id="KAL3766095.1"/>
    </source>
</evidence>
<protein>
    <recommendedName>
        <fullName evidence="1">Lipoyl-binding domain-containing protein</fullName>
    </recommendedName>
</protein>
<proteinExistence type="predicted"/>